<dbReference type="InterPro" id="IPR011992">
    <property type="entry name" value="EF-hand-dom_pair"/>
</dbReference>
<dbReference type="PANTHER" id="PTHR23169">
    <property type="entry name" value="ENVOPLAKIN"/>
    <property type="match status" value="1"/>
</dbReference>
<dbReference type="SUPFAM" id="SSF47473">
    <property type="entry name" value="EF-hand"/>
    <property type="match status" value="1"/>
</dbReference>
<dbReference type="InterPro" id="IPR002017">
    <property type="entry name" value="Spectrin_repeat"/>
</dbReference>
<evidence type="ECO:0000259" key="7">
    <source>
        <dbReference type="PROSITE" id="PS51460"/>
    </source>
</evidence>
<dbReference type="Gene3D" id="1.20.58.60">
    <property type="match status" value="12"/>
</dbReference>
<dbReference type="GO" id="GO:0030056">
    <property type="term" value="C:hemidesmosome"/>
    <property type="evidence" value="ECO:0007669"/>
    <property type="project" value="TreeGrafter"/>
</dbReference>
<dbReference type="STRING" id="131310.A0A0N5A2H2"/>
<organism evidence="8 9">
    <name type="scientific">Parastrongyloides trichosuri</name>
    <name type="common">Possum-specific nematode worm</name>
    <dbReference type="NCBI Taxonomy" id="131310"/>
    <lineage>
        <taxon>Eukaryota</taxon>
        <taxon>Metazoa</taxon>
        <taxon>Ecdysozoa</taxon>
        <taxon>Nematoda</taxon>
        <taxon>Chromadorea</taxon>
        <taxon>Rhabditida</taxon>
        <taxon>Tylenchina</taxon>
        <taxon>Panagrolaimomorpha</taxon>
        <taxon>Strongyloidoidea</taxon>
        <taxon>Strongyloididae</taxon>
        <taxon>Parastrongyloides</taxon>
    </lineage>
</organism>
<dbReference type="GO" id="GO:0005198">
    <property type="term" value="F:structural molecule activity"/>
    <property type="evidence" value="ECO:0007669"/>
    <property type="project" value="TreeGrafter"/>
</dbReference>
<dbReference type="GO" id="GO:0045104">
    <property type="term" value="P:intermediate filament cytoskeleton organization"/>
    <property type="evidence" value="ECO:0007669"/>
    <property type="project" value="InterPro"/>
</dbReference>
<evidence type="ECO:0000256" key="4">
    <source>
        <dbReference type="SAM" id="Coils"/>
    </source>
</evidence>
<evidence type="ECO:0000256" key="1">
    <source>
        <dbReference type="ARBA" id="ARBA00004245"/>
    </source>
</evidence>
<dbReference type="GO" id="GO:0008017">
    <property type="term" value="F:microtubule binding"/>
    <property type="evidence" value="ECO:0007669"/>
    <property type="project" value="InterPro"/>
</dbReference>
<feature type="coiled-coil region" evidence="4">
    <location>
        <begin position="80"/>
        <end position="114"/>
    </location>
</feature>
<keyword evidence="3" id="KW-0206">Cytoskeleton</keyword>
<feature type="domain" description="EF-hand" evidence="6">
    <location>
        <begin position="2390"/>
        <end position="2425"/>
    </location>
</feature>
<dbReference type="SUPFAM" id="SSF143575">
    <property type="entry name" value="GAS2 domain-like"/>
    <property type="match status" value="1"/>
</dbReference>
<dbReference type="InterPro" id="IPR036534">
    <property type="entry name" value="GAR_dom_sf"/>
</dbReference>
<dbReference type="GO" id="GO:0005882">
    <property type="term" value="C:intermediate filament"/>
    <property type="evidence" value="ECO:0007669"/>
    <property type="project" value="TreeGrafter"/>
</dbReference>
<dbReference type="Proteomes" id="UP000038045">
    <property type="component" value="Unplaced"/>
</dbReference>
<protein>
    <submittedName>
        <fullName evidence="9">GAR domain-containing protein</fullName>
    </submittedName>
</protein>
<dbReference type="GO" id="GO:0005737">
    <property type="term" value="C:cytoplasm"/>
    <property type="evidence" value="ECO:0007669"/>
    <property type="project" value="TreeGrafter"/>
</dbReference>
<feature type="region of interest" description="Disordered" evidence="5">
    <location>
        <begin position="2639"/>
        <end position="2710"/>
    </location>
</feature>
<feature type="compositionally biased region" description="Low complexity" evidence="5">
    <location>
        <begin position="2672"/>
        <end position="2683"/>
    </location>
</feature>
<dbReference type="PROSITE" id="PS51460">
    <property type="entry name" value="GAR"/>
    <property type="match status" value="1"/>
</dbReference>
<dbReference type="InterPro" id="IPR003108">
    <property type="entry name" value="GAR_dom"/>
</dbReference>
<feature type="coiled-coil region" evidence="4">
    <location>
        <begin position="956"/>
        <end position="1009"/>
    </location>
</feature>
<name>A0A0N5A2H2_PARTI</name>
<evidence type="ECO:0000259" key="6">
    <source>
        <dbReference type="PROSITE" id="PS50222"/>
    </source>
</evidence>
<dbReference type="PROSITE" id="PS50222">
    <property type="entry name" value="EF_HAND_2"/>
    <property type="match status" value="1"/>
</dbReference>
<feature type="region of interest" description="Disordered" evidence="5">
    <location>
        <begin position="1743"/>
        <end position="1762"/>
    </location>
</feature>
<dbReference type="SMART" id="SM00243">
    <property type="entry name" value="GAS2"/>
    <property type="match status" value="1"/>
</dbReference>
<dbReference type="Gene3D" id="1.10.238.10">
    <property type="entry name" value="EF-hand"/>
    <property type="match status" value="1"/>
</dbReference>
<evidence type="ECO:0000256" key="5">
    <source>
        <dbReference type="SAM" id="MobiDB-lite"/>
    </source>
</evidence>
<evidence type="ECO:0000256" key="3">
    <source>
        <dbReference type="ARBA" id="ARBA00023212"/>
    </source>
</evidence>
<reference evidence="9" key="1">
    <citation type="submission" date="2017-02" db="UniProtKB">
        <authorList>
            <consortium name="WormBaseParasite"/>
        </authorList>
    </citation>
    <scope>IDENTIFICATION</scope>
</reference>
<evidence type="ECO:0000256" key="2">
    <source>
        <dbReference type="ARBA" id="ARBA00022490"/>
    </source>
</evidence>
<dbReference type="WBParaSite" id="PTRK_0001583500.1">
    <property type="protein sequence ID" value="PTRK_0001583500.1"/>
    <property type="gene ID" value="PTRK_0001583500"/>
</dbReference>
<dbReference type="InterPro" id="IPR002048">
    <property type="entry name" value="EF_hand_dom"/>
</dbReference>
<accession>A0A0N5A2H2</accession>
<dbReference type="GO" id="GO:0042060">
    <property type="term" value="P:wound healing"/>
    <property type="evidence" value="ECO:0007669"/>
    <property type="project" value="TreeGrafter"/>
</dbReference>
<keyword evidence="8" id="KW-1185">Reference proteome</keyword>
<dbReference type="Pfam" id="PF02187">
    <property type="entry name" value="GAS2"/>
    <property type="match status" value="1"/>
</dbReference>
<feature type="coiled-coil region" evidence="4">
    <location>
        <begin position="1822"/>
        <end position="1849"/>
    </location>
</feature>
<dbReference type="Gene3D" id="3.30.920.20">
    <property type="entry name" value="Gas2-like domain"/>
    <property type="match status" value="1"/>
</dbReference>
<keyword evidence="2" id="KW-0963">Cytoplasm</keyword>
<comment type="subcellular location">
    <subcellularLocation>
        <location evidence="1">Cytoplasm</location>
        <location evidence="1">Cytoskeleton</location>
    </subcellularLocation>
</comment>
<keyword evidence="4" id="KW-0175">Coiled coil</keyword>
<evidence type="ECO:0000313" key="8">
    <source>
        <dbReference type="Proteomes" id="UP000038045"/>
    </source>
</evidence>
<feature type="coiled-coil region" evidence="4">
    <location>
        <begin position="300"/>
        <end position="368"/>
    </location>
</feature>
<feature type="domain" description="GAR" evidence="7">
    <location>
        <begin position="2465"/>
        <end position="2542"/>
    </location>
</feature>
<dbReference type="GO" id="GO:0005509">
    <property type="term" value="F:calcium ion binding"/>
    <property type="evidence" value="ECO:0007669"/>
    <property type="project" value="InterPro"/>
</dbReference>
<dbReference type="InterPro" id="IPR043197">
    <property type="entry name" value="Plakin"/>
</dbReference>
<dbReference type="SMART" id="SM00150">
    <property type="entry name" value="SPEC"/>
    <property type="match status" value="16"/>
</dbReference>
<sequence length="2710" mass="312418">MRKSEKLSCMLNDMSNIVKKEEHDNSSDSNIIFDDEMANNRVKIIREYLSKYEKEVSKDLNDTDRLINEGTEMEMSPEEMEKLKSNKDKIKETVNKLQQEEKLMLEKIEHAKENEAIIEGWKENKEILLKFIESKNVELNNIKGLCQSQEVIQTLTLQISSIETEKASNKPLYEDTKKSFKLLKRTGLCQSQEVIQTLTLQISSIETEKASNKPLYEDTKKSFKLLKRTVSIPSLGSLKNEQSQLEEQWNDLDENIKNTRDHSSKTLDFFNDVDIFKKWMLAKNQLLNTIGKMSSDSNYINNQSTLLQVLDEECNNYKNQHKHLNNVSNSLKLNCTNEQYCKVIDEKITNLNEEWNLLEGKLNNTKDNLIECNKLCEDFKNIQINIKNKLLDTEKEIDSATFSLTENPTDLEDVFYQVDDICTRGANIVEPLITDSENLLLELFKMSNNDKDIWKTLINDLDSSKDRVDKLIEKVQNIKNLSDVSKRATVVNDKIGDLLMNPIIKSPITGDILSLKEEQKKLGEFRNKEVKPLGDETNKVIEDCKIMLKMGDKSLPSNNLEKLVEKIQGAWQELNHELEIRDRDISTKIQGIGNYDDAFRSLCNWLEETEELVMSQYKPSSDTKVLKTELQNHNFQMKMIDDKQPNIEGFLKLMDKLIEGSNDDKEKEELKEKKDMIEVRYKGLIDNCNGRRNILQDALMFSIDWSGKTTSLKEWLDNVNKDLETIGKIATEPEKFEEQLEGQRMLQNEIDSKREDFEFLVKIFNPFAELVTEDDAIELENVLHDLTGRYDDVGVRCMNCGKSLEEMKENINSFIADTNDLSSWLDEMEKELEGFDEMPISTEELISQSEKLGALVSAITEQENLVSRVVEDSRELCMHTTGPEAMQLQYRIDALHQRYSKIASMTDKKIDTMSTAIPLSEDYCIMYDELAGCLEKIERDYEHSEFDSIPKQQELLQELSKELLENRHQLEILNTKAIQLQGLSSETKAEELRQQTKELQERYMDLHDAVNRKCERLSIATSRNREIFDELDGLLDWFTEAHNHISEAKPPTVDIDNLKGQLKDQKIFNDDIVSQKTFLREILSEASKYVKGSNDPNNRDEELNDKINKVKFLADETSKLSEKRLQNLEEAHELCVVMEENFNDLSDWLDGMEEELSSTDINIISLKPEQLLKLKQQNSNIFAAIQTQKPMFEKFDKNVNAFIMITSPEDATNLQLYADEIFKRYEDIANIVLKREQELNNNLEDSTVLEDRLNVMIDNFENVFERLNNAEGCKAKPNGIKKQITENNNLLNLVKNKESQLLSLQEDATEILKKNLSNDVSCNEIAKKIDYINSLWNDIMINGDKRDNLLQKTLKVSEDFWNTCDNSQDGINLLKHKVIEIPLDMSSDPSEIENNRLKLSIILNEFNLLNPSIENVKIYGENLCCYIDPDEKSVVEHTISNIEAERNAIGELLNQATNDFGQAIDKSTNYHSLFKKLMEFIINMEDVVYNLPPINTASIEDIQKELNNISNLRGEIDSHLLLKEQLNSSAQDLLLTAQPNQIVAIRGPLNELNNRWNKIFCVISDRFQKLEKSLLETGQFSQAYDQLMLWIVKTSGSVGQITVTEGDLRMIEINLSKINVIKNDVIAHEQSVIDLKRAGKNLLLMDPGSESVTKNKLEDLNNRWVDLNDTIDALISSLESAKNDASTLDQELDNWLMWLDDIESDLGLNKPIGGLPETARIQLDDFLVVNAQVEQRKDELNKLLDGKSNNDDNSWSQQQHKRIQKKWDDLKKKLDDKHEKLKNALDDAEKFQKDVDDMSDFINLSDNYLSGLPQISCIPETIEDQLQNHKEFNDKVQNYKKKLADLSAKGSKLQFICEKKDAIPIKNKLTTMRHQFDKLNNKSLERMKSLENALNESNIFVDGQKEMIKWIKENSVRMKDEPIISTTGDRIKDQLENENTFKNLLNEKNPLLNNLLKKGKTLEDIAPKNEKGIINKMNNDLSRDWETLNDTVNHRLQLLHDALLQNGKFEEALDDVRNWLLEHLPTLEKDIELNKLYGDIDNVTYLIKEHNKLKEDIDDHNAGVIKVQKRYQEIMNKEPDAINENVKNDINNMVENWEKINNLVKQKDVILDDALVKAKDMDDKINELLKWIGNTDSNLRKNSVLKSSQSEEEFLKEQIDNLEYTLEEVDSKEPDFEDIIKIGEEILEKVHPFSEVPVKDGINMITRRWEALKNSIKEKKNVMKESLESFRDNEKLLDELMAFVDGKQQELNGVIDISNLNSLDELEDRIFNHGIFKGQLNEKQQPIEESIKGYKKALIAANILNHNNVNSNELIDKGDKKVKLGLLPSTQSPRHFKGDKLNNSWKTLWMNSMAYEQALQERRDYLEEVKRLENFDFEEWKDRYNEWNDHAKGRITDLFRRIDKNGNGKVPRDVFINAILASKFITTPLEMEKVADLFDKGDGMINAREFVKALRIDPKKNKPKTDEERIDEEINRQARRCTCAQRFPIKHLGASKGTVSYGFGQNTTMKRMVRILQSTVMVRVGGGWEEIDSFLVKHDPCRAKGRTNVDLFYSGVQPGTNSDQIREFVVKSPKVSTVTTPARKNSGIENFKTPKEILGYSNQGPITKIREKTEKSVPMFATPKRPSISLERKAQVNSIQHCGSDSRIPRPTTPLLSSSRSTSRSDLNFLMDSRPPSRSSDCSDFSDRPPSRIPSIRKKKNLSSSGSSNL</sequence>
<dbReference type="PANTHER" id="PTHR23169:SF23">
    <property type="entry name" value="SHORT STOP, ISOFORM H"/>
    <property type="match status" value="1"/>
</dbReference>
<dbReference type="SUPFAM" id="SSF46966">
    <property type="entry name" value="Spectrin repeat"/>
    <property type="match status" value="13"/>
</dbReference>
<proteinExistence type="predicted"/>
<feature type="coiled-coil region" evidence="4">
    <location>
        <begin position="2145"/>
        <end position="2172"/>
    </location>
</feature>
<dbReference type="GO" id="GO:0031122">
    <property type="term" value="P:cytoplasmic microtubule organization"/>
    <property type="evidence" value="ECO:0007669"/>
    <property type="project" value="TreeGrafter"/>
</dbReference>
<dbReference type="InterPro" id="IPR018159">
    <property type="entry name" value="Spectrin/alpha-actinin"/>
</dbReference>
<dbReference type="CDD" id="cd00176">
    <property type="entry name" value="SPEC"/>
    <property type="match status" value="6"/>
</dbReference>
<feature type="coiled-coil region" evidence="4">
    <location>
        <begin position="1280"/>
        <end position="1314"/>
    </location>
</feature>
<feature type="compositionally biased region" description="Low complexity" evidence="5">
    <location>
        <begin position="2649"/>
        <end position="2665"/>
    </location>
</feature>
<evidence type="ECO:0000313" key="9">
    <source>
        <dbReference type="WBParaSite" id="PTRK_0001583500.1"/>
    </source>
</evidence>
<dbReference type="GO" id="GO:0005886">
    <property type="term" value="C:plasma membrane"/>
    <property type="evidence" value="ECO:0007669"/>
    <property type="project" value="UniProtKB-SubCell"/>
</dbReference>
<dbReference type="Pfam" id="PF00435">
    <property type="entry name" value="Spectrin"/>
    <property type="match status" value="6"/>
</dbReference>